<keyword evidence="2" id="KW-1185">Reference proteome</keyword>
<evidence type="ECO:0000313" key="2">
    <source>
        <dbReference type="Proteomes" id="UP001060215"/>
    </source>
</evidence>
<dbReference type="Proteomes" id="UP001060215">
    <property type="component" value="Chromosome 15"/>
</dbReference>
<comment type="caution">
    <text evidence="1">The sequence shown here is derived from an EMBL/GenBank/DDBJ whole genome shotgun (WGS) entry which is preliminary data.</text>
</comment>
<name>A0ACC0F9E8_9ERIC</name>
<reference evidence="1 2" key="1">
    <citation type="journal article" date="2022" name="Plant J.">
        <title>Chromosome-level genome of Camellia lanceoleosa provides a valuable resource for understanding genome evolution and self-incompatibility.</title>
        <authorList>
            <person name="Gong W."/>
            <person name="Xiao S."/>
            <person name="Wang L."/>
            <person name="Liao Z."/>
            <person name="Chang Y."/>
            <person name="Mo W."/>
            <person name="Hu G."/>
            <person name="Li W."/>
            <person name="Zhao G."/>
            <person name="Zhu H."/>
            <person name="Hu X."/>
            <person name="Ji K."/>
            <person name="Xiang X."/>
            <person name="Song Q."/>
            <person name="Yuan D."/>
            <person name="Jin S."/>
            <person name="Zhang L."/>
        </authorList>
    </citation>
    <scope>NUCLEOTIDE SEQUENCE [LARGE SCALE GENOMIC DNA]</scope>
    <source>
        <strain evidence="1">SQ_2022a</strain>
    </source>
</reference>
<organism evidence="1 2">
    <name type="scientific">Camellia lanceoleosa</name>
    <dbReference type="NCBI Taxonomy" id="1840588"/>
    <lineage>
        <taxon>Eukaryota</taxon>
        <taxon>Viridiplantae</taxon>
        <taxon>Streptophyta</taxon>
        <taxon>Embryophyta</taxon>
        <taxon>Tracheophyta</taxon>
        <taxon>Spermatophyta</taxon>
        <taxon>Magnoliopsida</taxon>
        <taxon>eudicotyledons</taxon>
        <taxon>Gunneridae</taxon>
        <taxon>Pentapetalae</taxon>
        <taxon>asterids</taxon>
        <taxon>Ericales</taxon>
        <taxon>Theaceae</taxon>
        <taxon>Camellia</taxon>
    </lineage>
</organism>
<proteinExistence type="predicted"/>
<sequence length="176" mass="20232">MTSNSIFSYLKKLRPAYFILNGAIYFTQMGKNCKVCIWIYIRLGQSHAAVEFSKIFFSVICFCTALGFLIYGGRLFFMLRRFPIESTGRRKKLHEVSVNGSRLVTGICCTCFLIRCFVVTLSAFDEDADVDVLNHPILNFVYYMTVEIFPSALVLFILRKLPPRRISDRDHAIQGK</sequence>
<accession>A0ACC0F9E8</accession>
<gene>
    <name evidence="1" type="ORF">LOK49_LG14G01048</name>
</gene>
<evidence type="ECO:0000313" key="1">
    <source>
        <dbReference type="EMBL" id="KAI7985094.1"/>
    </source>
</evidence>
<dbReference type="EMBL" id="CM045772">
    <property type="protein sequence ID" value="KAI7985094.1"/>
    <property type="molecule type" value="Genomic_DNA"/>
</dbReference>
<protein>
    <submittedName>
        <fullName evidence="1">Tobamovirus multiplication protein 1</fullName>
    </submittedName>
</protein>